<dbReference type="InterPro" id="IPR003721">
    <property type="entry name" value="Pantoate_ligase"/>
</dbReference>
<evidence type="ECO:0000256" key="3">
    <source>
        <dbReference type="ARBA" id="ARBA00012219"/>
    </source>
</evidence>
<keyword evidence="4" id="KW-0436">Ligase</keyword>
<dbReference type="Gene3D" id="3.30.1300.10">
    <property type="entry name" value="Pantoate-beta-alanine ligase, C-terminal domain"/>
    <property type="match status" value="1"/>
</dbReference>
<dbReference type="GO" id="GO:0004592">
    <property type="term" value="F:pantoate-beta-alanine ligase activity"/>
    <property type="evidence" value="ECO:0007669"/>
    <property type="project" value="UniProtKB-EC"/>
</dbReference>
<keyword evidence="6" id="KW-0547">Nucleotide-binding</keyword>
<dbReference type="SUPFAM" id="SSF52374">
    <property type="entry name" value="Nucleotidylyl transferase"/>
    <property type="match status" value="1"/>
</dbReference>
<reference evidence="9" key="1">
    <citation type="submission" date="2018-05" db="EMBL/GenBank/DDBJ databases">
        <authorList>
            <person name="Lanie J.A."/>
            <person name="Ng W.-L."/>
            <person name="Kazmierczak K.M."/>
            <person name="Andrzejewski T.M."/>
            <person name="Davidsen T.M."/>
            <person name="Wayne K.J."/>
            <person name="Tettelin H."/>
            <person name="Glass J.I."/>
            <person name="Rusch D."/>
            <person name="Podicherti R."/>
            <person name="Tsui H.-C.T."/>
            <person name="Winkler M.E."/>
        </authorList>
    </citation>
    <scope>NUCLEOTIDE SEQUENCE</scope>
</reference>
<organism evidence="9">
    <name type="scientific">marine metagenome</name>
    <dbReference type="NCBI Taxonomy" id="408172"/>
    <lineage>
        <taxon>unclassified sequences</taxon>
        <taxon>metagenomes</taxon>
        <taxon>ecological metagenomes</taxon>
    </lineage>
</organism>
<evidence type="ECO:0000256" key="7">
    <source>
        <dbReference type="ARBA" id="ARBA00022840"/>
    </source>
</evidence>
<feature type="non-terminal residue" evidence="9">
    <location>
        <position position="1"/>
    </location>
</feature>
<dbReference type="InterPro" id="IPR014729">
    <property type="entry name" value="Rossmann-like_a/b/a_fold"/>
</dbReference>
<dbReference type="PANTHER" id="PTHR21299">
    <property type="entry name" value="CYTIDYLATE KINASE/PANTOATE-BETA-ALANINE LIGASE"/>
    <property type="match status" value="1"/>
</dbReference>
<comment type="similarity">
    <text evidence="2">Belongs to the pantothenate synthetase family.</text>
</comment>
<accession>A0A382EN51</accession>
<dbReference type="Pfam" id="PF02569">
    <property type="entry name" value="Pantoate_ligase"/>
    <property type="match status" value="1"/>
</dbReference>
<comment type="pathway">
    <text evidence="1">Cofactor biosynthesis; (R)-pantothenate biosynthesis; (R)-pantothenate from (R)-pantoate and beta-alanine: step 1/1.</text>
</comment>
<comment type="catalytic activity">
    <reaction evidence="8">
        <text>(R)-pantoate + beta-alanine + ATP = (R)-pantothenate + AMP + diphosphate + H(+)</text>
        <dbReference type="Rhea" id="RHEA:10912"/>
        <dbReference type="ChEBI" id="CHEBI:15378"/>
        <dbReference type="ChEBI" id="CHEBI:15980"/>
        <dbReference type="ChEBI" id="CHEBI:29032"/>
        <dbReference type="ChEBI" id="CHEBI:30616"/>
        <dbReference type="ChEBI" id="CHEBI:33019"/>
        <dbReference type="ChEBI" id="CHEBI:57966"/>
        <dbReference type="ChEBI" id="CHEBI:456215"/>
        <dbReference type="EC" id="6.3.2.1"/>
    </reaction>
</comment>
<gene>
    <name evidence="9" type="ORF">METZ01_LOCUS204673</name>
</gene>
<evidence type="ECO:0000256" key="4">
    <source>
        <dbReference type="ARBA" id="ARBA00022598"/>
    </source>
</evidence>
<name>A0A382EN51_9ZZZZ</name>
<dbReference type="Gene3D" id="3.40.50.620">
    <property type="entry name" value="HUPs"/>
    <property type="match status" value="1"/>
</dbReference>
<dbReference type="InterPro" id="IPR042176">
    <property type="entry name" value="Pantoate_ligase_C"/>
</dbReference>
<dbReference type="GO" id="GO:0015940">
    <property type="term" value="P:pantothenate biosynthetic process"/>
    <property type="evidence" value="ECO:0007669"/>
    <property type="project" value="UniProtKB-UniPathway"/>
</dbReference>
<keyword evidence="7" id="KW-0067">ATP-binding</keyword>
<sequence length="272" mass="30618">LKIISTIQEFRIWRKGIKGFVGFVPTMGALHAGHLSLVKKSVNICRNTIVSIYLNPAQFSTGEDLDSYPNKVKNDIEQLKYYQTDCVFLPSDSDMYPRGFSSSIQVTDISMVLEGKSRPHFFQGVTTVVSKLFNIVEPSHAFFGEKDAQQLRVIQKMVTDLNFQIEIISCPIIREKNGLAMSSRNQYLTNEEREQASAVFLGLEFGKNLLIAGEKNAKTIRDKIVEKISSESSLTIDYVSVADIYTLEEITSKIEKDILVSVAVYMGKVRLI</sequence>
<dbReference type="AlphaFoldDB" id="A0A382EN51"/>
<dbReference type="UniPathway" id="UPA00028">
    <property type="reaction ID" value="UER00005"/>
</dbReference>
<proteinExistence type="inferred from homology"/>
<dbReference type="EMBL" id="UINC01045267">
    <property type="protein sequence ID" value="SVB51819.1"/>
    <property type="molecule type" value="Genomic_DNA"/>
</dbReference>
<evidence type="ECO:0000256" key="2">
    <source>
        <dbReference type="ARBA" id="ARBA00009256"/>
    </source>
</evidence>
<protein>
    <recommendedName>
        <fullName evidence="3">pantoate--beta-alanine ligase (AMP-forming)</fullName>
        <ecNumber evidence="3">6.3.2.1</ecNumber>
    </recommendedName>
</protein>
<dbReference type="CDD" id="cd00560">
    <property type="entry name" value="PanC"/>
    <property type="match status" value="1"/>
</dbReference>
<dbReference type="PANTHER" id="PTHR21299:SF1">
    <property type="entry name" value="PANTOATE--BETA-ALANINE LIGASE"/>
    <property type="match status" value="1"/>
</dbReference>
<dbReference type="EC" id="6.3.2.1" evidence="3"/>
<evidence type="ECO:0000256" key="5">
    <source>
        <dbReference type="ARBA" id="ARBA00022655"/>
    </source>
</evidence>
<evidence type="ECO:0000256" key="1">
    <source>
        <dbReference type="ARBA" id="ARBA00004990"/>
    </source>
</evidence>
<dbReference type="GO" id="GO:0005524">
    <property type="term" value="F:ATP binding"/>
    <property type="evidence" value="ECO:0007669"/>
    <property type="project" value="UniProtKB-KW"/>
</dbReference>
<dbReference type="HAMAP" id="MF_00158">
    <property type="entry name" value="PanC"/>
    <property type="match status" value="1"/>
</dbReference>
<evidence type="ECO:0000256" key="8">
    <source>
        <dbReference type="ARBA" id="ARBA00048258"/>
    </source>
</evidence>
<keyword evidence="5" id="KW-0566">Pantothenate biosynthesis</keyword>
<evidence type="ECO:0000256" key="6">
    <source>
        <dbReference type="ARBA" id="ARBA00022741"/>
    </source>
</evidence>
<feature type="non-terminal residue" evidence="9">
    <location>
        <position position="272"/>
    </location>
</feature>
<dbReference type="NCBIfam" id="TIGR00018">
    <property type="entry name" value="panC"/>
    <property type="match status" value="1"/>
</dbReference>
<evidence type="ECO:0000313" key="9">
    <source>
        <dbReference type="EMBL" id="SVB51819.1"/>
    </source>
</evidence>